<evidence type="ECO:0000256" key="1">
    <source>
        <dbReference type="ARBA" id="ARBA00001957"/>
    </source>
</evidence>
<dbReference type="Pfam" id="PF00501">
    <property type="entry name" value="AMP-binding"/>
    <property type="match status" value="1"/>
</dbReference>
<dbReference type="PANTHER" id="PTHR45527">
    <property type="entry name" value="NONRIBOSOMAL PEPTIDE SYNTHETASE"/>
    <property type="match status" value="1"/>
</dbReference>
<dbReference type="FunFam" id="1.10.1200.10:FF:000016">
    <property type="entry name" value="Non-ribosomal peptide synthase"/>
    <property type="match status" value="1"/>
</dbReference>
<reference evidence="8" key="2">
    <citation type="submission" date="2008-12" db="EMBL/GenBank/DDBJ databases">
        <title>Annotation of Streptomyces roseosporus strain NRRL 15998.</title>
        <authorList>
            <consortium name="The Broad Institute Genome Sequencing Platform"/>
            <consortium name="Broad Institute Microbial Sequencing Center"/>
            <person name="Fischbach M."/>
            <person name="Ward D."/>
            <person name="Young S."/>
            <person name="Kodira C.D."/>
            <person name="Zeng Q."/>
            <person name="Koehrsen M."/>
            <person name="Godfrey P."/>
            <person name="Alvarado L."/>
            <person name="Berlin A.M."/>
            <person name="Borenstein D."/>
            <person name="Chen Z."/>
            <person name="Engels R."/>
            <person name="Freedman E."/>
            <person name="Gellesch M."/>
            <person name="Goldberg J."/>
            <person name="Griggs A."/>
            <person name="Gujja S."/>
            <person name="Heiman D.I."/>
            <person name="Hepburn T.A."/>
            <person name="Howarth C."/>
            <person name="Jen D."/>
            <person name="Larson L."/>
            <person name="Lewis B."/>
            <person name="Mehta T."/>
            <person name="Park D."/>
            <person name="Pearson M."/>
            <person name="Roberts A."/>
            <person name="Saif S."/>
            <person name="Shea T.D."/>
            <person name="Shenoy N."/>
            <person name="Sisk P."/>
            <person name="Stolte C."/>
            <person name="Sykes S.N."/>
            <person name="Walk T."/>
            <person name="White J."/>
            <person name="Yandava C."/>
            <person name="Straight P."/>
            <person name="Clardy J."/>
            <person name="Hung D."/>
            <person name="Kolter R."/>
            <person name="Mekalanos J."/>
            <person name="Walker S."/>
            <person name="Walsh C.T."/>
            <person name="Wieland B.L.C."/>
            <person name="Ilzarbe M."/>
            <person name="Galagan J."/>
            <person name="Nusbaum C."/>
            <person name="Birren B."/>
        </authorList>
    </citation>
    <scope>NUCLEOTIDE SEQUENCE [LARGE SCALE GENOMIC DNA]</scope>
    <source>
        <strain evidence="8">NRRL 15998</strain>
    </source>
</reference>
<protein>
    <submittedName>
        <fullName evidence="7">Dimodular nonribosomal peptide synthetase</fullName>
    </submittedName>
</protein>
<feature type="compositionally biased region" description="Basic and acidic residues" evidence="5">
    <location>
        <begin position="21"/>
        <end position="30"/>
    </location>
</feature>
<dbReference type="NCBIfam" id="TIGR01733">
    <property type="entry name" value="AA-adenyl-dom"/>
    <property type="match status" value="1"/>
</dbReference>
<dbReference type="CDD" id="cd12117">
    <property type="entry name" value="A_NRPS_Srf_like"/>
    <property type="match status" value="1"/>
</dbReference>
<gene>
    <name evidence="7" type="ORF">SSGG_02984</name>
</gene>
<dbReference type="Gene3D" id="3.40.50.980">
    <property type="match status" value="2"/>
</dbReference>
<dbReference type="InterPro" id="IPR036736">
    <property type="entry name" value="ACP-like_sf"/>
</dbReference>
<comment type="similarity">
    <text evidence="2">Belongs to the ATP-dependent AMP-binding enzyme family.</text>
</comment>
<reference evidence="8" key="1">
    <citation type="submission" date="2008-10" db="EMBL/GenBank/DDBJ databases">
        <authorList>
            <person name="Molnar K."/>
        </authorList>
    </citation>
    <scope>NUCLEOTIDE SEQUENCE [LARGE SCALE GENOMIC DNA]</scope>
    <source>
        <strain evidence="8">NRRL 15998</strain>
    </source>
</reference>
<dbReference type="EMBL" id="DS999644">
    <property type="protein sequence ID" value="EFE75617.2"/>
    <property type="molecule type" value="Genomic_DNA"/>
</dbReference>
<dbReference type="Proteomes" id="UP000003986">
    <property type="component" value="Unassembled WGS sequence"/>
</dbReference>
<dbReference type="Pfam" id="PF00550">
    <property type="entry name" value="PP-binding"/>
    <property type="match status" value="1"/>
</dbReference>
<dbReference type="Gene3D" id="2.30.38.10">
    <property type="entry name" value="Luciferase, Domain 3"/>
    <property type="match status" value="1"/>
</dbReference>
<dbReference type="SUPFAM" id="SSF52777">
    <property type="entry name" value="CoA-dependent acyltransferases"/>
    <property type="match status" value="1"/>
</dbReference>
<dbReference type="PROSITE" id="PS00455">
    <property type="entry name" value="AMP_BINDING"/>
    <property type="match status" value="1"/>
</dbReference>
<dbReference type="PANTHER" id="PTHR45527:SF1">
    <property type="entry name" value="FATTY ACID SYNTHASE"/>
    <property type="match status" value="1"/>
</dbReference>
<dbReference type="GO" id="GO:0005737">
    <property type="term" value="C:cytoplasm"/>
    <property type="evidence" value="ECO:0007669"/>
    <property type="project" value="TreeGrafter"/>
</dbReference>
<dbReference type="Pfam" id="PF13193">
    <property type="entry name" value="AMP-binding_C"/>
    <property type="match status" value="1"/>
</dbReference>
<keyword evidence="4" id="KW-0597">Phosphoprotein</keyword>
<evidence type="ECO:0000259" key="6">
    <source>
        <dbReference type="PROSITE" id="PS50075"/>
    </source>
</evidence>
<dbReference type="InterPro" id="IPR029058">
    <property type="entry name" value="AB_hydrolase_fold"/>
</dbReference>
<dbReference type="Gene3D" id="3.30.300.30">
    <property type="match status" value="1"/>
</dbReference>
<dbReference type="FunFam" id="2.30.38.10:FF:000001">
    <property type="entry name" value="Non-ribosomal peptide synthetase PvdI"/>
    <property type="match status" value="1"/>
</dbReference>
<dbReference type="AlphaFoldDB" id="D6APC1"/>
<dbReference type="GO" id="GO:0043041">
    <property type="term" value="P:amino acid activation for nonribosomal peptide biosynthetic process"/>
    <property type="evidence" value="ECO:0007669"/>
    <property type="project" value="TreeGrafter"/>
</dbReference>
<dbReference type="PROSITE" id="PS50075">
    <property type="entry name" value="CARRIER"/>
    <property type="match status" value="1"/>
</dbReference>
<dbReference type="Gene3D" id="3.30.559.30">
    <property type="entry name" value="Nonribosomal peptide synthetase, condensation domain"/>
    <property type="match status" value="1"/>
</dbReference>
<dbReference type="SUPFAM" id="SSF47336">
    <property type="entry name" value="ACP-like"/>
    <property type="match status" value="1"/>
</dbReference>
<evidence type="ECO:0000313" key="7">
    <source>
        <dbReference type="EMBL" id="EFE75617.2"/>
    </source>
</evidence>
<proteinExistence type="inferred from homology"/>
<feature type="domain" description="Carrier" evidence="6">
    <location>
        <begin position="805"/>
        <end position="876"/>
    </location>
</feature>
<dbReference type="GO" id="GO:0072330">
    <property type="term" value="P:monocarboxylic acid biosynthetic process"/>
    <property type="evidence" value="ECO:0007669"/>
    <property type="project" value="UniProtKB-ARBA"/>
</dbReference>
<keyword evidence="3" id="KW-0596">Phosphopantetheine</keyword>
<name>D6APC1_STRFL</name>
<feature type="compositionally biased region" description="Pro residues" evidence="5">
    <location>
        <begin position="48"/>
        <end position="64"/>
    </location>
</feature>
<dbReference type="PROSITE" id="PS00012">
    <property type="entry name" value="PHOSPHOPANTETHEINE"/>
    <property type="match status" value="1"/>
</dbReference>
<dbReference type="InterPro" id="IPR000873">
    <property type="entry name" value="AMP-dep_synth/lig_dom"/>
</dbReference>
<evidence type="ECO:0000256" key="5">
    <source>
        <dbReference type="SAM" id="MobiDB-lite"/>
    </source>
</evidence>
<feature type="region of interest" description="Disordered" evidence="5">
    <location>
        <begin position="785"/>
        <end position="806"/>
    </location>
</feature>
<feature type="region of interest" description="Disordered" evidence="5">
    <location>
        <begin position="170"/>
        <end position="189"/>
    </location>
</feature>
<evidence type="ECO:0000256" key="3">
    <source>
        <dbReference type="ARBA" id="ARBA00022450"/>
    </source>
</evidence>
<dbReference type="Gene3D" id="3.40.50.1820">
    <property type="entry name" value="alpha/beta hydrolase"/>
    <property type="match status" value="1"/>
</dbReference>
<comment type="cofactor">
    <cofactor evidence="1">
        <name>pantetheine 4'-phosphate</name>
        <dbReference type="ChEBI" id="CHEBI:47942"/>
    </cofactor>
</comment>
<feature type="compositionally biased region" description="Polar residues" evidence="5">
    <location>
        <begin position="1"/>
        <end position="11"/>
    </location>
</feature>
<dbReference type="InterPro" id="IPR020845">
    <property type="entry name" value="AMP-binding_CS"/>
</dbReference>
<dbReference type="SMART" id="SM01294">
    <property type="entry name" value="PKS_PP_betabranch"/>
    <property type="match status" value="1"/>
</dbReference>
<dbReference type="GO" id="GO:0031177">
    <property type="term" value="F:phosphopantetheine binding"/>
    <property type="evidence" value="ECO:0007669"/>
    <property type="project" value="InterPro"/>
</dbReference>
<dbReference type="SMART" id="SM00823">
    <property type="entry name" value="PKS_PP"/>
    <property type="match status" value="1"/>
</dbReference>
<evidence type="ECO:0000256" key="2">
    <source>
        <dbReference type="ARBA" id="ARBA00006432"/>
    </source>
</evidence>
<evidence type="ECO:0000313" key="8">
    <source>
        <dbReference type="Proteomes" id="UP000003986"/>
    </source>
</evidence>
<feature type="region of interest" description="Disordered" evidence="5">
    <location>
        <begin position="1"/>
        <end position="78"/>
    </location>
</feature>
<dbReference type="InterPro" id="IPR025110">
    <property type="entry name" value="AMP-bd_C"/>
</dbReference>
<dbReference type="FunFam" id="3.40.50.980:FF:000001">
    <property type="entry name" value="Non-ribosomal peptide synthetase"/>
    <property type="match status" value="1"/>
</dbReference>
<organism evidence="7 8">
    <name type="scientific">Streptomyces filamentosus NRRL 15998</name>
    <dbReference type="NCBI Taxonomy" id="457431"/>
    <lineage>
        <taxon>Bacteria</taxon>
        <taxon>Bacillati</taxon>
        <taxon>Actinomycetota</taxon>
        <taxon>Actinomycetes</taxon>
        <taxon>Kitasatosporales</taxon>
        <taxon>Streptomycetaceae</taxon>
        <taxon>Streptomyces</taxon>
    </lineage>
</organism>
<dbReference type="InterPro" id="IPR006162">
    <property type="entry name" value="Ppantetheine_attach_site"/>
</dbReference>
<evidence type="ECO:0000256" key="4">
    <source>
        <dbReference type="ARBA" id="ARBA00022553"/>
    </source>
</evidence>
<accession>D6APC1</accession>
<dbReference type="InterPro" id="IPR020806">
    <property type="entry name" value="PKS_PP-bd"/>
</dbReference>
<dbReference type="GO" id="GO:0044550">
    <property type="term" value="P:secondary metabolite biosynthetic process"/>
    <property type="evidence" value="ECO:0007669"/>
    <property type="project" value="TreeGrafter"/>
</dbReference>
<dbReference type="GO" id="GO:0017000">
    <property type="term" value="P:antibiotic biosynthetic process"/>
    <property type="evidence" value="ECO:0007669"/>
    <property type="project" value="UniProtKB-ARBA"/>
</dbReference>
<dbReference type="InterPro" id="IPR045851">
    <property type="entry name" value="AMP-bd_C_sf"/>
</dbReference>
<dbReference type="InterPro" id="IPR009081">
    <property type="entry name" value="PP-bd_ACP"/>
</dbReference>
<sequence length="876" mass="93031">MNETNDISGSSARARFPVDTGHTRWMEDGKSMTTDHAALPTGCHARTPAPPPDAASLPDDPPLPYEIALPTDRSRPAHPAPVVELHRFDLTPEIHRALLATAEAARASLPTALHAAVAALLTRLGAGVDIPIAAPADSPARYLSLRIGTDGDPSLRELLVRAREAGRTARARQDVATRRRTDDADSVRRVESGPAAQVAVLVVDEHGPGSDPTGTTGFDLALTTTERRGAEGEPAGIACALAYDSELFDPETAAALAARLVTLLTAFADVPDTALSRVELFSDDERRAWLAMSSGTERAIGECTLVELFETRARAMPDAVALVCGDRSLTFAELNERANALARRLIEAGVRSEEPVALLMDRSAEQIVAILAILKAGGCYLPLHLAHPARRMTGALAAAEARILLTDGSHADHEVARAAGTTLLVTADGPAAADGGDLDRKPLPEQAAYIMFTSGSTGTPKGILVPHRSVVHLALDRCWGEGVLERMLVHFSAAVDPSTGEIWAPLLRNGSLVIAPPGDLDAQELRELVSRHGVTGAIFPGGLFRMLADDDPAAFAGLTGVYTGGEVISPVAVRKVLDAAPGLLVHPLYGPTEATLAVTYHTIRRAGELAGDVPLGRPMDNRRVYVLDEHLNPVPPGTVGELYLGGEGLARSYVGSPVLTAERFLPDPFQGVGARMYRSGDLARWTRDGVLMFVGRADEQVKVRGYRIELGEIETALARQEGVRRVAVVVREDQPGDERLVAYLVPDAGAAPDPETLAEELRATLPAYMVPSAFVALPELTLTPNGKTDRTALPAPDYGGGAGQGPRTADEERLCALFAEVLGVERVGVDEGFFALGGDSLLATRLRTRIRSALGVDLRARVLFRHPTVAELARLL</sequence>
<dbReference type="SUPFAM" id="SSF56801">
    <property type="entry name" value="Acetyl-CoA synthetase-like"/>
    <property type="match status" value="1"/>
</dbReference>
<dbReference type="InterPro" id="IPR010071">
    <property type="entry name" value="AA_adenyl_dom"/>
</dbReference>
<dbReference type="FunFam" id="3.30.300.30:FF:000010">
    <property type="entry name" value="Enterobactin synthetase component F"/>
    <property type="match status" value="1"/>
</dbReference>